<dbReference type="SUPFAM" id="SSF53613">
    <property type="entry name" value="Ribokinase-like"/>
    <property type="match status" value="1"/>
</dbReference>
<proteinExistence type="inferred from homology"/>
<dbReference type="InterPro" id="IPR052700">
    <property type="entry name" value="Carb_kinase_PfkB-like"/>
</dbReference>
<comment type="similarity">
    <text evidence="1">Belongs to the carbohydrate kinase PfkB family.</text>
</comment>
<dbReference type="Proteomes" id="UP000298653">
    <property type="component" value="Chromosome"/>
</dbReference>
<name>A0A4P8IAT9_9FIRM</name>
<evidence type="ECO:0000259" key="4">
    <source>
        <dbReference type="Pfam" id="PF00294"/>
    </source>
</evidence>
<dbReference type="Pfam" id="PF00294">
    <property type="entry name" value="PfkB"/>
    <property type="match status" value="1"/>
</dbReference>
<dbReference type="Gene3D" id="3.40.1190.20">
    <property type="match status" value="1"/>
</dbReference>
<dbReference type="PANTHER" id="PTHR43320:SF2">
    <property type="entry name" value="2-DEHYDRO-3-DEOXYGLUCONOKINASE_2-DEHYDRO-3-DEOXYGALACTONOKINASE"/>
    <property type="match status" value="1"/>
</dbReference>
<dbReference type="EMBL" id="CP040058">
    <property type="protein sequence ID" value="QCP33725.1"/>
    <property type="molecule type" value="Genomic_DNA"/>
</dbReference>
<dbReference type="EC" id="2.7.1.45" evidence="5"/>
<protein>
    <submittedName>
        <fullName evidence="5">2-dehydro-3-deoxygluconate kinase</fullName>
        <ecNumber evidence="5">2.7.1.45</ecNumber>
    </submittedName>
</protein>
<evidence type="ECO:0000313" key="6">
    <source>
        <dbReference type="Proteomes" id="UP000298653"/>
    </source>
</evidence>
<dbReference type="OrthoDB" id="9813569at2"/>
<dbReference type="InterPro" id="IPR011611">
    <property type="entry name" value="PfkB_dom"/>
</dbReference>
<dbReference type="KEGG" id="arf:AR1Y2_0271"/>
<accession>A0A4P8IAT9</accession>
<keyword evidence="6" id="KW-1185">Reference proteome</keyword>
<gene>
    <name evidence="5" type="ORF">AR1Y2_0271</name>
</gene>
<dbReference type="PANTHER" id="PTHR43320">
    <property type="entry name" value="SUGAR KINASE"/>
    <property type="match status" value="1"/>
</dbReference>
<keyword evidence="2 5" id="KW-0808">Transferase</keyword>
<evidence type="ECO:0000256" key="3">
    <source>
        <dbReference type="ARBA" id="ARBA00022777"/>
    </source>
</evidence>
<dbReference type="AlphaFoldDB" id="A0A4P8IAT9"/>
<evidence type="ECO:0000256" key="2">
    <source>
        <dbReference type="ARBA" id="ARBA00022679"/>
    </source>
</evidence>
<reference evidence="5 6" key="1">
    <citation type="submission" date="2019-05" db="EMBL/GenBank/DDBJ databases">
        <title>Complete genome sequencing of Anaerostipes rhamnosivorans.</title>
        <authorList>
            <person name="Bui T.P.N."/>
            <person name="de Vos W.M."/>
        </authorList>
    </citation>
    <scope>NUCLEOTIDE SEQUENCE [LARGE SCALE GENOMIC DNA]</scope>
    <source>
        <strain evidence="5 6">1y2</strain>
    </source>
</reference>
<sequence length="342" mass="37386">MGKIMTFGEIMLRLSPPGNQRFIQASSFDVTYGGTEANIAVGLSNYGHEVRYVTKLPANAIGDCAAATLRKSGVDCSGIQFGGQRLGTYFLENGVSVRPSSVVYDRAGSAMAEADPSDFDWDRIMGDTEWFHTSGITPVISKNAAQITLEALKAAKKRGIRTSFDLNYRAKLWTKDKTEKQSIMRELMKYVDICFGNARDAALVLGYEEDGLDFINGDYQVCVDEERMQNVRKTYGFTYLVSSLRESISASDNRYGAEVAGDSGLYRGRRYMVHIVDRVGSGDAFAAGFIHGIMEGWAPEKALEFATASAAVKHTIPGDMNYVSTEEIEALAESGGAGRVVR</sequence>
<organism evidence="5 6">
    <name type="scientific">Anaerostipes rhamnosivorans</name>
    <dbReference type="NCBI Taxonomy" id="1229621"/>
    <lineage>
        <taxon>Bacteria</taxon>
        <taxon>Bacillati</taxon>
        <taxon>Bacillota</taxon>
        <taxon>Clostridia</taxon>
        <taxon>Lachnospirales</taxon>
        <taxon>Lachnospiraceae</taxon>
        <taxon>Anaerostipes</taxon>
    </lineage>
</organism>
<evidence type="ECO:0000256" key="1">
    <source>
        <dbReference type="ARBA" id="ARBA00010688"/>
    </source>
</evidence>
<feature type="domain" description="Carbohydrate kinase PfkB" evidence="4">
    <location>
        <begin position="2"/>
        <end position="320"/>
    </location>
</feature>
<keyword evidence="3 5" id="KW-0418">Kinase</keyword>
<dbReference type="CDD" id="cd01166">
    <property type="entry name" value="KdgK"/>
    <property type="match status" value="1"/>
</dbReference>
<dbReference type="GO" id="GO:0008673">
    <property type="term" value="F:2-dehydro-3-deoxygluconokinase activity"/>
    <property type="evidence" value="ECO:0007669"/>
    <property type="project" value="UniProtKB-EC"/>
</dbReference>
<dbReference type="InterPro" id="IPR029056">
    <property type="entry name" value="Ribokinase-like"/>
</dbReference>
<dbReference type="RefSeq" id="WP_137327363.1">
    <property type="nucleotide sequence ID" value="NZ_CP040058.1"/>
</dbReference>
<evidence type="ECO:0000313" key="5">
    <source>
        <dbReference type="EMBL" id="QCP33725.1"/>
    </source>
</evidence>